<keyword evidence="2" id="KW-1185">Reference proteome</keyword>
<reference evidence="1" key="2">
    <citation type="submission" date="2022-06" db="UniProtKB">
        <authorList>
            <consortium name="EnsemblMetazoa"/>
        </authorList>
    </citation>
    <scope>IDENTIFICATION</scope>
    <source>
        <strain evidence="1">DF5081</strain>
    </source>
</reference>
<proteinExistence type="predicted"/>
<evidence type="ECO:0000313" key="2">
    <source>
        <dbReference type="Proteomes" id="UP000005237"/>
    </source>
</evidence>
<evidence type="ECO:0000313" key="1">
    <source>
        <dbReference type="EnsemblMetazoa" id="CJA40347.1"/>
    </source>
</evidence>
<dbReference type="EnsemblMetazoa" id="CJA40347.1">
    <property type="protein sequence ID" value="CJA40347.1"/>
    <property type="gene ID" value="WBGene00216195"/>
</dbReference>
<sequence>MVPHDQDVLGVSKKNFVDLLEFAEDRLAFEQSEQLAKRKERRAQQVNGQVIEEAFPRGNSARGRKVTNIFSDL</sequence>
<name>A0A8R1IZL4_CAEJA</name>
<dbReference type="Proteomes" id="UP000005237">
    <property type="component" value="Unassembled WGS sequence"/>
</dbReference>
<accession>A0A8R1IZL4</accession>
<reference evidence="2" key="1">
    <citation type="submission" date="2010-08" db="EMBL/GenBank/DDBJ databases">
        <authorList>
            <consortium name="Caenorhabditis japonica Sequencing Consortium"/>
            <person name="Wilson R.K."/>
        </authorList>
    </citation>
    <scope>NUCLEOTIDE SEQUENCE [LARGE SCALE GENOMIC DNA]</scope>
    <source>
        <strain evidence="2">DF5081</strain>
    </source>
</reference>
<organism evidence="1 2">
    <name type="scientific">Caenorhabditis japonica</name>
    <dbReference type="NCBI Taxonomy" id="281687"/>
    <lineage>
        <taxon>Eukaryota</taxon>
        <taxon>Metazoa</taxon>
        <taxon>Ecdysozoa</taxon>
        <taxon>Nematoda</taxon>
        <taxon>Chromadorea</taxon>
        <taxon>Rhabditida</taxon>
        <taxon>Rhabditina</taxon>
        <taxon>Rhabditomorpha</taxon>
        <taxon>Rhabditoidea</taxon>
        <taxon>Rhabditidae</taxon>
        <taxon>Peloderinae</taxon>
        <taxon>Caenorhabditis</taxon>
    </lineage>
</organism>
<protein>
    <submittedName>
        <fullName evidence="1">Uncharacterized protein</fullName>
    </submittedName>
</protein>
<dbReference type="AlphaFoldDB" id="A0A8R1IZL4"/>